<proteinExistence type="inferred from homology"/>
<dbReference type="GO" id="GO:0048020">
    <property type="term" value="F:CCR chemokine receptor binding"/>
    <property type="evidence" value="ECO:0007669"/>
    <property type="project" value="TreeGrafter"/>
</dbReference>
<name>A0A9F2R9Y9_PYTBI</name>
<dbReference type="InterPro" id="IPR036048">
    <property type="entry name" value="Interleukin_8-like_sf"/>
</dbReference>
<dbReference type="OMA" id="QVESHHT"/>
<dbReference type="InterPro" id="IPR001811">
    <property type="entry name" value="Chemokine_IL8-like_dom"/>
</dbReference>
<dbReference type="InterPro" id="IPR039809">
    <property type="entry name" value="Chemokine_b/g/d"/>
</dbReference>
<feature type="chain" id="PRO_5039910335" evidence="6">
    <location>
        <begin position="24"/>
        <end position="86"/>
    </location>
</feature>
<dbReference type="FunFam" id="2.40.50.40:FF:000002">
    <property type="entry name" value="C-C motif chemokine"/>
    <property type="match status" value="1"/>
</dbReference>
<dbReference type="GO" id="GO:0030335">
    <property type="term" value="P:positive regulation of cell migration"/>
    <property type="evidence" value="ECO:0007669"/>
    <property type="project" value="TreeGrafter"/>
</dbReference>
<evidence type="ECO:0000259" key="7">
    <source>
        <dbReference type="SMART" id="SM00199"/>
    </source>
</evidence>
<comment type="similarity">
    <text evidence="2">Belongs to the intercrine beta (chemokine CC) family.</text>
</comment>
<dbReference type="RefSeq" id="XP_007439891.1">
    <property type="nucleotide sequence ID" value="XM_007439829.3"/>
</dbReference>
<reference evidence="9" key="1">
    <citation type="submission" date="2025-08" db="UniProtKB">
        <authorList>
            <consortium name="RefSeq"/>
        </authorList>
    </citation>
    <scope>IDENTIFICATION</scope>
    <source>
        <tissue evidence="9">Liver</tissue>
    </source>
</reference>
<dbReference type="Proteomes" id="UP000695026">
    <property type="component" value="Unplaced"/>
</dbReference>
<keyword evidence="5 6" id="KW-0732">Signal</keyword>
<comment type="subcellular location">
    <subcellularLocation>
        <location evidence="1">Secreted</location>
    </subcellularLocation>
</comment>
<evidence type="ECO:0000256" key="5">
    <source>
        <dbReference type="ARBA" id="ARBA00022729"/>
    </source>
</evidence>
<accession>A0A9F2R9Y9</accession>
<dbReference type="Gene3D" id="2.40.50.40">
    <property type="match status" value="1"/>
</dbReference>
<dbReference type="PANTHER" id="PTHR12015">
    <property type="entry name" value="SMALL INDUCIBLE CYTOKINE A"/>
    <property type="match status" value="1"/>
</dbReference>
<evidence type="ECO:0000256" key="4">
    <source>
        <dbReference type="ARBA" id="ARBA00022525"/>
    </source>
</evidence>
<feature type="domain" description="Chemokine interleukin-8-like" evidence="7">
    <location>
        <begin position="27"/>
        <end position="85"/>
    </location>
</feature>
<dbReference type="SUPFAM" id="SSF54117">
    <property type="entry name" value="Interleukin 8-like chemokines"/>
    <property type="match status" value="1"/>
</dbReference>
<evidence type="ECO:0000313" key="8">
    <source>
        <dbReference type="Proteomes" id="UP000695026"/>
    </source>
</evidence>
<dbReference type="GeneID" id="103066245"/>
<keyword evidence="8" id="KW-1185">Reference proteome</keyword>
<dbReference type="GO" id="GO:0070098">
    <property type="term" value="P:chemokine-mediated signaling pathway"/>
    <property type="evidence" value="ECO:0007669"/>
    <property type="project" value="TreeGrafter"/>
</dbReference>
<dbReference type="Pfam" id="PF00048">
    <property type="entry name" value="IL8"/>
    <property type="match status" value="1"/>
</dbReference>
<dbReference type="SMART" id="SM00199">
    <property type="entry name" value="SCY"/>
    <property type="match status" value="1"/>
</dbReference>
<gene>
    <name evidence="9" type="primary">LOC103066245</name>
</gene>
<dbReference type="GO" id="GO:0008009">
    <property type="term" value="F:chemokine activity"/>
    <property type="evidence" value="ECO:0007669"/>
    <property type="project" value="InterPro"/>
</dbReference>
<evidence type="ECO:0000313" key="9">
    <source>
        <dbReference type="RefSeq" id="XP_007439891.1"/>
    </source>
</evidence>
<evidence type="ECO:0000256" key="6">
    <source>
        <dbReference type="SAM" id="SignalP"/>
    </source>
</evidence>
<evidence type="ECO:0000256" key="3">
    <source>
        <dbReference type="ARBA" id="ARBA00022514"/>
    </source>
</evidence>
<protein>
    <submittedName>
        <fullName evidence="9">C-C motif chemokine 5-like</fullName>
    </submittedName>
</protein>
<keyword evidence="3" id="KW-0202">Cytokine</keyword>
<dbReference type="AlphaFoldDB" id="A0A9F2R9Y9"/>
<evidence type="ECO:0000256" key="2">
    <source>
        <dbReference type="ARBA" id="ARBA00010868"/>
    </source>
</evidence>
<sequence>MNSSLAAFSVFLVAAVFLSQAQAQFDPSLCCFNYINKPVPRKLLKSYEHSNIKCSMPAIIFTTHRNVRICADPSAPWVEDRINHLS</sequence>
<evidence type="ECO:0000256" key="1">
    <source>
        <dbReference type="ARBA" id="ARBA00004613"/>
    </source>
</evidence>
<keyword evidence="4" id="KW-0964">Secreted</keyword>
<dbReference type="CDD" id="cd00272">
    <property type="entry name" value="Chemokine_CC"/>
    <property type="match status" value="1"/>
</dbReference>
<feature type="signal peptide" evidence="6">
    <location>
        <begin position="1"/>
        <end position="23"/>
    </location>
</feature>
<dbReference type="GO" id="GO:0061844">
    <property type="term" value="P:antimicrobial humoral immune response mediated by antimicrobial peptide"/>
    <property type="evidence" value="ECO:0007669"/>
    <property type="project" value="TreeGrafter"/>
</dbReference>
<organism evidence="8 9">
    <name type="scientific">Python bivittatus</name>
    <name type="common">Burmese python</name>
    <name type="synonym">Python molurus bivittatus</name>
    <dbReference type="NCBI Taxonomy" id="176946"/>
    <lineage>
        <taxon>Eukaryota</taxon>
        <taxon>Metazoa</taxon>
        <taxon>Chordata</taxon>
        <taxon>Craniata</taxon>
        <taxon>Vertebrata</taxon>
        <taxon>Euteleostomi</taxon>
        <taxon>Lepidosauria</taxon>
        <taxon>Squamata</taxon>
        <taxon>Bifurcata</taxon>
        <taxon>Unidentata</taxon>
        <taxon>Episquamata</taxon>
        <taxon>Toxicofera</taxon>
        <taxon>Serpentes</taxon>
        <taxon>Henophidia</taxon>
        <taxon>Pythonidae</taxon>
        <taxon>Python</taxon>
    </lineage>
</organism>
<dbReference type="OrthoDB" id="8900217at2759"/>
<dbReference type="GO" id="GO:0005615">
    <property type="term" value="C:extracellular space"/>
    <property type="evidence" value="ECO:0007669"/>
    <property type="project" value="UniProtKB-KW"/>
</dbReference>
<dbReference type="GO" id="GO:0006954">
    <property type="term" value="P:inflammatory response"/>
    <property type="evidence" value="ECO:0007669"/>
    <property type="project" value="TreeGrafter"/>
</dbReference>
<dbReference type="KEGG" id="pbi:103066245"/>
<dbReference type="PANTHER" id="PTHR12015:SF183">
    <property type="entry name" value="C-C MOTIF CHEMOKINE 3"/>
    <property type="match status" value="1"/>
</dbReference>